<dbReference type="PANTHER" id="PTHR34223">
    <property type="entry name" value="OS11G0201299 PROTEIN"/>
    <property type="match status" value="1"/>
</dbReference>
<name>A0A0Q3FDU9_BRADI</name>
<dbReference type="EnsemblPlants" id="KQJ96372">
    <property type="protein sequence ID" value="KQJ96372"/>
    <property type="gene ID" value="BRADI_3g22726v3"/>
</dbReference>
<dbReference type="OrthoDB" id="613373at2759"/>
<gene>
    <name evidence="3" type="primary">LOC112272004</name>
    <name evidence="2" type="ORF">BRADI_3g22726v3</name>
</gene>
<feature type="compositionally biased region" description="Acidic residues" evidence="1">
    <location>
        <begin position="71"/>
        <end position="89"/>
    </location>
</feature>
<reference evidence="3" key="3">
    <citation type="submission" date="2018-08" db="UniProtKB">
        <authorList>
            <consortium name="EnsemblPlants"/>
        </authorList>
    </citation>
    <scope>IDENTIFICATION</scope>
    <source>
        <strain evidence="3">cv. Bd21</strain>
    </source>
</reference>
<feature type="region of interest" description="Disordered" evidence="1">
    <location>
        <begin position="71"/>
        <end position="91"/>
    </location>
</feature>
<dbReference type="Proteomes" id="UP000008810">
    <property type="component" value="Chromosome 3"/>
</dbReference>
<dbReference type="EMBL" id="CM000882">
    <property type="protein sequence ID" value="KQJ96372.1"/>
    <property type="molecule type" value="Genomic_DNA"/>
</dbReference>
<evidence type="ECO:0000313" key="2">
    <source>
        <dbReference type="EMBL" id="KQJ96372.1"/>
    </source>
</evidence>
<dbReference type="GeneID" id="112272004"/>
<evidence type="ECO:0008006" key="5">
    <source>
        <dbReference type="Google" id="ProtNLM"/>
    </source>
</evidence>
<dbReference type="ExpressionAtlas" id="A0A0Q3FDU9">
    <property type="expression patterns" value="baseline"/>
</dbReference>
<dbReference type="AlphaFoldDB" id="A0A0Q3FDU9"/>
<proteinExistence type="predicted"/>
<accession>A0A0Q3FDU9</accession>
<dbReference type="STRING" id="15368.A0A0Q3FDU9"/>
<dbReference type="InterPro" id="IPR032675">
    <property type="entry name" value="LRR_dom_sf"/>
</dbReference>
<sequence length="234" mass="26162">MNLTMVECRIMADLSIAAPNLVSLRCVIPYHRAPSFENLGSLTTGTIILDDSFLHDKFEYEYKNPDEDVFECDSDDSSDSNDDDYDSDADSYQSTWDRFSGANRVLGGQNVLCGLSNATSLELIADAGESILNRELEMCPVFTNLKALSLGEWCMAADLDPFVSFLQHAPNLEKLFLRLKMDHEEIEDNIIPEGISFACKNLTMVKILCPKDDERVGIIIVLVYLESWSGGRLP</sequence>
<evidence type="ECO:0000313" key="3">
    <source>
        <dbReference type="EnsemblPlants" id="KQJ96372"/>
    </source>
</evidence>
<reference evidence="2" key="2">
    <citation type="submission" date="2017-06" db="EMBL/GenBank/DDBJ databases">
        <title>WGS assembly of Brachypodium distachyon.</title>
        <authorList>
            <consortium name="The International Brachypodium Initiative"/>
            <person name="Lucas S."/>
            <person name="Harmon-Smith M."/>
            <person name="Lail K."/>
            <person name="Tice H."/>
            <person name="Grimwood J."/>
            <person name="Bruce D."/>
            <person name="Barry K."/>
            <person name="Shu S."/>
            <person name="Lindquist E."/>
            <person name="Wang M."/>
            <person name="Pitluck S."/>
            <person name="Vogel J.P."/>
            <person name="Garvin D.F."/>
            <person name="Mockler T.C."/>
            <person name="Schmutz J."/>
            <person name="Rokhsar D."/>
            <person name="Bevan M.W."/>
        </authorList>
    </citation>
    <scope>NUCLEOTIDE SEQUENCE</scope>
    <source>
        <strain evidence="2">Bd21</strain>
    </source>
</reference>
<keyword evidence="4" id="KW-1185">Reference proteome</keyword>
<reference evidence="2 3" key="1">
    <citation type="journal article" date="2010" name="Nature">
        <title>Genome sequencing and analysis of the model grass Brachypodium distachyon.</title>
        <authorList>
            <consortium name="International Brachypodium Initiative"/>
        </authorList>
    </citation>
    <scope>NUCLEOTIDE SEQUENCE [LARGE SCALE GENOMIC DNA]</scope>
    <source>
        <strain evidence="2">Bd21</strain>
        <strain evidence="3">cv. Bd21</strain>
    </source>
</reference>
<evidence type="ECO:0000256" key="1">
    <source>
        <dbReference type="SAM" id="MobiDB-lite"/>
    </source>
</evidence>
<dbReference type="PANTHER" id="PTHR34223:SF40">
    <property type="entry name" value="OS08G0197800 PROTEIN"/>
    <property type="match status" value="1"/>
</dbReference>
<evidence type="ECO:0000313" key="4">
    <source>
        <dbReference type="Proteomes" id="UP000008810"/>
    </source>
</evidence>
<dbReference type="RefSeq" id="XP_024318201.1">
    <property type="nucleotide sequence ID" value="XM_024462433.1"/>
</dbReference>
<dbReference type="InterPro" id="IPR053197">
    <property type="entry name" value="F-box_SCFL_complex_component"/>
</dbReference>
<dbReference type="Gene3D" id="3.80.10.10">
    <property type="entry name" value="Ribonuclease Inhibitor"/>
    <property type="match status" value="1"/>
</dbReference>
<protein>
    <recommendedName>
        <fullName evidence="5">FBD domain-containing protein</fullName>
    </recommendedName>
</protein>
<organism evidence="2">
    <name type="scientific">Brachypodium distachyon</name>
    <name type="common">Purple false brome</name>
    <name type="synonym">Trachynia distachya</name>
    <dbReference type="NCBI Taxonomy" id="15368"/>
    <lineage>
        <taxon>Eukaryota</taxon>
        <taxon>Viridiplantae</taxon>
        <taxon>Streptophyta</taxon>
        <taxon>Embryophyta</taxon>
        <taxon>Tracheophyta</taxon>
        <taxon>Spermatophyta</taxon>
        <taxon>Magnoliopsida</taxon>
        <taxon>Liliopsida</taxon>
        <taxon>Poales</taxon>
        <taxon>Poaceae</taxon>
        <taxon>BOP clade</taxon>
        <taxon>Pooideae</taxon>
        <taxon>Stipodae</taxon>
        <taxon>Brachypodieae</taxon>
        <taxon>Brachypodium</taxon>
    </lineage>
</organism>
<dbReference type="Gramene" id="KQJ96372">
    <property type="protein sequence ID" value="KQJ96372"/>
    <property type="gene ID" value="BRADI_3g22726v3"/>
</dbReference>